<keyword evidence="3" id="KW-1185">Reference proteome</keyword>
<accession>A0A163QAW6</accession>
<evidence type="ECO:0000256" key="1">
    <source>
        <dbReference type="SAM" id="Phobius"/>
    </source>
</evidence>
<sequence length="143" mass="16975">MNLHPITVIEITFTMLFISALFATAFFIPKKKRKLGFYTAGILTSLVLVFFMIRPLWIHYQVSIKKEQLTHYLTNQYPGEEWNITQNIGRQYNPYIFLVEFQNEKGWNYHYYVKDALHITQNGLSTPDGVDHIEGKHYQPEDW</sequence>
<protein>
    <recommendedName>
        <fullName evidence="4">DUF3139 domain-containing protein</fullName>
    </recommendedName>
</protein>
<reference evidence="3" key="1">
    <citation type="submission" date="2016-01" db="EMBL/GenBank/DDBJ databases">
        <title>Draft genome of Chromobacterium sp. F49.</title>
        <authorList>
            <person name="Hong K.W."/>
        </authorList>
    </citation>
    <scope>NUCLEOTIDE SEQUENCE [LARGE SCALE GENOMIC DNA]</scope>
    <source>
        <strain evidence="3">P7IIIA</strain>
    </source>
</reference>
<gene>
    <name evidence="2" type="ORF">AWM68_09265</name>
</gene>
<dbReference type="EMBL" id="LRFC01000034">
    <property type="protein sequence ID" value="KZE64835.1"/>
    <property type="molecule type" value="Genomic_DNA"/>
</dbReference>
<keyword evidence="1" id="KW-1133">Transmembrane helix</keyword>
<evidence type="ECO:0000313" key="3">
    <source>
        <dbReference type="Proteomes" id="UP000076567"/>
    </source>
</evidence>
<dbReference type="AlphaFoldDB" id="A0A163QAW6"/>
<keyword evidence="1" id="KW-0812">Transmembrane</keyword>
<keyword evidence="1" id="KW-0472">Membrane</keyword>
<dbReference type="OrthoDB" id="2972540at2"/>
<organism evidence="2 3">
    <name type="scientific">Fictibacillus phosphorivorans</name>
    <dbReference type="NCBI Taxonomy" id="1221500"/>
    <lineage>
        <taxon>Bacteria</taxon>
        <taxon>Bacillati</taxon>
        <taxon>Bacillota</taxon>
        <taxon>Bacilli</taxon>
        <taxon>Bacillales</taxon>
        <taxon>Fictibacillaceae</taxon>
        <taxon>Fictibacillus</taxon>
    </lineage>
</organism>
<dbReference type="RefSeq" id="WP_066243037.1">
    <property type="nucleotide sequence ID" value="NZ_LRFC01000034.1"/>
</dbReference>
<evidence type="ECO:0008006" key="4">
    <source>
        <dbReference type="Google" id="ProtNLM"/>
    </source>
</evidence>
<feature type="transmembrane region" description="Helical" evidence="1">
    <location>
        <begin position="35"/>
        <end position="57"/>
    </location>
</feature>
<comment type="caution">
    <text evidence="2">The sequence shown here is derived from an EMBL/GenBank/DDBJ whole genome shotgun (WGS) entry which is preliminary data.</text>
</comment>
<name>A0A163QAW6_9BACL</name>
<evidence type="ECO:0000313" key="2">
    <source>
        <dbReference type="EMBL" id="KZE64835.1"/>
    </source>
</evidence>
<proteinExistence type="predicted"/>
<dbReference type="Proteomes" id="UP000076567">
    <property type="component" value="Unassembled WGS sequence"/>
</dbReference>
<feature type="transmembrane region" description="Helical" evidence="1">
    <location>
        <begin position="6"/>
        <end position="28"/>
    </location>
</feature>